<accession>A0A8I1EJM6</accession>
<evidence type="ECO:0000259" key="2">
    <source>
        <dbReference type="Pfam" id="PF00296"/>
    </source>
</evidence>
<dbReference type="AlphaFoldDB" id="A0A8I1EJM6"/>
<feature type="domain" description="Luciferase-like" evidence="2">
    <location>
        <begin position="56"/>
        <end position="334"/>
    </location>
</feature>
<dbReference type="InterPro" id="IPR011251">
    <property type="entry name" value="Luciferase-like_dom"/>
</dbReference>
<keyword evidence="3" id="KW-0560">Oxidoreductase</keyword>
<dbReference type="Pfam" id="PF00296">
    <property type="entry name" value="Bac_luciferase"/>
    <property type="match status" value="1"/>
</dbReference>
<dbReference type="PANTHER" id="PTHR30137">
    <property type="entry name" value="LUCIFERASE-LIKE MONOOXYGENASE"/>
    <property type="match status" value="1"/>
</dbReference>
<dbReference type="Proteomes" id="UP000637061">
    <property type="component" value="Unassembled WGS sequence"/>
</dbReference>
<gene>
    <name evidence="3" type="ORF">JEU22_23050</name>
</gene>
<sequence length="366" mass="40030">MRDEFDNFLTFCLQSGKIVNNLMISRRVSPVTLLLSVIDQSPVHQHHTLLTAPGLSLELAIECERLGYHRYWLAEHHNSIQFSGTAPEILITRIASATRSMRVGSGGVMLSHYSPYKVAETFALLGGLFPGRIDLGIGRAPGGSALSSHALAVPSFVPDVDQFPTQAAMLCAFLRDGLPTGHAYDVLTFDLPTESMPSLWMLGSGGGSSQLAGQLGMGLALAQFITPSACMPRIFDDHRGAWQRAARVSPPPRLLAVAAICASTDEEARYIAGTAVYRKLSAGRTPREVLLSPAEVQQRYMQMNHVERANYDETLAGMVVGSAQTCRRRIAEFARDFECNEIGIVTVTHRFEDRLRSYQLLAGDQP</sequence>
<evidence type="ECO:0000313" key="4">
    <source>
        <dbReference type="Proteomes" id="UP000637061"/>
    </source>
</evidence>
<dbReference type="PANTHER" id="PTHR30137:SF19">
    <property type="entry name" value="LUCIFERASE-LIKE MONOOXYGENASE"/>
    <property type="match status" value="1"/>
</dbReference>
<protein>
    <submittedName>
        <fullName evidence="3">MsnO8 family LLM class oxidoreductase</fullName>
        <ecNumber evidence="3">1.-.-.-</ecNumber>
    </submittedName>
</protein>
<dbReference type="SUPFAM" id="SSF51679">
    <property type="entry name" value="Bacterial luciferase-like"/>
    <property type="match status" value="1"/>
</dbReference>
<dbReference type="GO" id="GO:0016705">
    <property type="term" value="F:oxidoreductase activity, acting on paired donors, with incorporation or reduction of molecular oxygen"/>
    <property type="evidence" value="ECO:0007669"/>
    <property type="project" value="InterPro"/>
</dbReference>
<dbReference type="InterPro" id="IPR019949">
    <property type="entry name" value="CmoO-like"/>
</dbReference>
<dbReference type="InterPro" id="IPR050766">
    <property type="entry name" value="Bact_Lucif_Oxidored"/>
</dbReference>
<dbReference type="InterPro" id="IPR036661">
    <property type="entry name" value="Luciferase-like_sf"/>
</dbReference>
<dbReference type="RefSeq" id="WP_198748039.1">
    <property type="nucleotide sequence ID" value="NZ_JAEHTE010000037.1"/>
</dbReference>
<organism evidence="3 4">
    <name type="scientific">Pseudomonas putida</name>
    <name type="common">Arthrobacter siderocapsulatus</name>
    <dbReference type="NCBI Taxonomy" id="303"/>
    <lineage>
        <taxon>Bacteria</taxon>
        <taxon>Pseudomonadati</taxon>
        <taxon>Pseudomonadota</taxon>
        <taxon>Gammaproteobacteria</taxon>
        <taxon>Pseudomonadales</taxon>
        <taxon>Pseudomonadaceae</taxon>
        <taxon>Pseudomonas</taxon>
    </lineage>
</organism>
<comment type="caution">
    <text evidence="3">The sequence shown here is derived from an EMBL/GenBank/DDBJ whole genome shotgun (WGS) entry which is preliminary data.</text>
</comment>
<dbReference type="NCBIfam" id="TIGR03558">
    <property type="entry name" value="oxido_grp_1"/>
    <property type="match status" value="1"/>
</dbReference>
<name>A0A8I1EJM6_PSEPU</name>
<dbReference type="Gene3D" id="3.20.20.30">
    <property type="entry name" value="Luciferase-like domain"/>
    <property type="match status" value="1"/>
</dbReference>
<dbReference type="GO" id="GO:0005829">
    <property type="term" value="C:cytosol"/>
    <property type="evidence" value="ECO:0007669"/>
    <property type="project" value="TreeGrafter"/>
</dbReference>
<dbReference type="EC" id="1.-.-.-" evidence="3"/>
<evidence type="ECO:0000256" key="1">
    <source>
        <dbReference type="ARBA" id="ARBA00007789"/>
    </source>
</evidence>
<evidence type="ECO:0000313" key="3">
    <source>
        <dbReference type="EMBL" id="MBI6886786.1"/>
    </source>
</evidence>
<reference evidence="3" key="1">
    <citation type="submission" date="2020-12" db="EMBL/GenBank/DDBJ databases">
        <title>Enhanced detection system for hospital associated transmission using whole genome sequencing surveillance.</title>
        <authorList>
            <person name="Harrison L.H."/>
            <person name="Van Tyne D."/>
            <person name="Marsh J.W."/>
            <person name="Griffith M.P."/>
            <person name="Snyder D.J."/>
            <person name="Cooper V.S."/>
            <person name="Mustapha M."/>
        </authorList>
    </citation>
    <scope>NUCLEOTIDE SEQUENCE</scope>
    <source>
        <strain evidence="3">PSB00042</strain>
    </source>
</reference>
<dbReference type="EMBL" id="JAEHTE010000037">
    <property type="protein sequence ID" value="MBI6886786.1"/>
    <property type="molecule type" value="Genomic_DNA"/>
</dbReference>
<comment type="similarity">
    <text evidence="1">To bacterial alkanal monooxygenase alpha and beta chains.</text>
</comment>
<proteinExistence type="predicted"/>